<name>A0A1X0QFR0_9MICR</name>
<gene>
    <name evidence="1" type="ORF">A0H76_2413</name>
</gene>
<proteinExistence type="predicted"/>
<comment type="caution">
    <text evidence="1">The sequence shown here is derived from an EMBL/GenBank/DDBJ whole genome shotgun (WGS) entry which is preliminary data.</text>
</comment>
<accession>A0A1X0QFR0</accession>
<organism evidence="1 2">
    <name type="scientific">Hepatospora eriocheir</name>
    <dbReference type="NCBI Taxonomy" id="1081669"/>
    <lineage>
        <taxon>Eukaryota</taxon>
        <taxon>Fungi</taxon>
        <taxon>Fungi incertae sedis</taxon>
        <taxon>Microsporidia</taxon>
        <taxon>Hepatosporidae</taxon>
        <taxon>Hepatospora</taxon>
    </lineage>
</organism>
<dbReference type="AlphaFoldDB" id="A0A1X0QFR0"/>
<dbReference type="VEuPathDB" id="MicrosporidiaDB:A0H76_2413"/>
<evidence type="ECO:0000313" key="1">
    <source>
        <dbReference type="EMBL" id="ORD98485.1"/>
    </source>
</evidence>
<reference evidence="1 2" key="1">
    <citation type="journal article" date="2017" name="Environ. Microbiol.">
        <title>Decay of the glycolytic pathway and adaptation to intranuclear parasitism within Enterocytozoonidae microsporidia.</title>
        <authorList>
            <person name="Wiredu Boakye D."/>
            <person name="Jaroenlak P."/>
            <person name="Prachumwat A."/>
            <person name="Williams T.A."/>
            <person name="Bateman K.S."/>
            <person name="Itsathitphaisarn O."/>
            <person name="Sritunyalucksana K."/>
            <person name="Paszkiewicz K.H."/>
            <person name="Moore K.A."/>
            <person name="Stentiford G.D."/>
            <person name="Williams B.A."/>
        </authorList>
    </citation>
    <scope>NUCLEOTIDE SEQUENCE [LARGE SCALE GENOMIC DNA]</scope>
    <source>
        <strain evidence="2">canceri</strain>
    </source>
</reference>
<dbReference type="EMBL" id="LTAI01000643">
    <property type="protein sequence ID" value="ORD98485.1"/>
    <property type="molecule type" value="Genomic_DNA"/>
</dbReference>
<sequence>MVGLPFDLRLLKCNPIPPLNLDITANSFKVSKIEVIESPFIAVKKQDAIWDFFRQELNIAGVPCV</sequence>
<evidence type="ECO:0000313" key="2">
    <source>
        <dbReference type="Proteomes" id="UP000192501"/>
    </source>
</evidence>
<protein>
    <submittedName>
        <fullName evidence="1">Uncharacterized protein</fullName>
    </submittedName>
</protein>
<dbReference type="Proteomes" id="UP000192501">
    <property type="component" value="Unassembled WGS sequence"/>
</dbReference>
<dbReference type="VEuPathDB" id="MicrosporidiaDB:HERIO_956"/>